<dbReference type="OrthoDB" id="9841525at2"/>
<reference evidence="2" key="1">
    <citation type="submission" date="2017-11" db="EMBL/GenBank/DDBJ databases">
        <authorList>
            <person name="Watanabe M."/>
            <person name="Kojima H."/>
        </authorList>
    </citation>
    <scope>NUCLEOTIDE SEQUENCE [LARGE SCALE GENOMIC DNA]</scope>
    <source>
        <strain evidence="2">Tokyo 01</strain>
    </source>
</reference>
<comment type="caution">
    <text evidence="1">The sequence shown here is derived from an EMBL/GenBank/DDBJ whole genome shotgun (WGS) entry which is preliminary data.</text>
</comment>
<organism evidence="1 2">
    <name type="scientific">Desulfonema ishimotonii</name>
    <dbReference type="NCBI Taxonomy" id="45657"/>
    <lineage>
        <taxon>Bacteria</taxon>
        <taxon>Pseudomonadati</taxon>
        <taxon>Thermodesulfobacteriota</taxon>
        <taxon>Desulfobacteria</taxon>
        <taxon>Desulfobacterales</taxon>
        <taxon>Desulfococcaceae</taxon>
        <taxon>Desulfonema</taxon>
    </lineage>
</organism>
<dbReference type="RefSeq" id="WP_124329588.1">
    <property type="nucleotide sequence ID" value="NZ_BEXT01000001.1"/>
</dbReference>
<proteinExistence type="predicted"/>
<accession>A0A401FZN5</accession>
<name>A0A401FZN5_9BACT</name>
<protein>
    <submittedName>
        <fullName evidence="1">Uncharacterized protein</fullName>
    </submittedName>
</protein>
<dbReference type="EMBL" id="BEXT01000001">
    <property type="protein sequence ID" value="GBC62420.1"/>
    <property type="molecule type" value="Genomic_DNA"/>
</dbReference>
<dbReference type="Proteomes" id="UP000288096">
    <property type="component" value="Unassembled WGS sequence"/>
</dbReference>
<evidence type="ECO:0000313" key="2">
    <source>
        <dbReference type="Proteomes" id="UP000288096"/>
    </source>
</evidence>
<keyword evidence="2" id="KW-1185">Reference proteome</keyword>
<gene>
    <name evidence="1" type="ORF">DENIS_3392</name>
</gene>
<dbReference type="AlphaFoldDB" id="A0A401FZN5"/>
<sequence length="286" mass="33142">MRRFIQLHTIIFIIIYLSSNSYGYTDVTKLNCDGFRLGLSFEEAINIFKNSGYVENNDVKKLAEGEYGYKSDNKNDLPCVILFARGKNSLKYSILFANGELIEFNKHIDHEEKTDRRVLQKKYCSLFGVPESSWRANQKSYLIWGGVVKEFPFDPRFTSIKVELSDTIEYVRILSFHKTLYAQFAESLERYVKANKLYETQLQKNLKLAHEHIPKITSLIKGDLRYRQIQIHPFEGNGGEIQISGFVREGDLKNLKEIVNSTSPPVKIDWVADEFPADIFDDITKE</sequence>
<reference evidence="2" key="2">
    <citation type="submission" date="2019-01" db="EMBL/GenBank/DDBJ databases">
        <title>Genome sequence of Desulfonema ishimotonii strain Tokyo 01.</title>
        <authorList>
            <person name="Fukui M."/>
        </authorList>
    </citation>
    <scope>NUCLEOTIDE SEQUENCE [LARGE SCALE GENOMIC DNA]</scope>
    <source>
        <strain evidence="2">Tokyo 01</strain>
    </source>
</reference>
<evidence type="ECO:0000313" key="1">
    <source>
        <dbReference type="EMBL" id="GBC62420.1"/>
    </source>
</evidence>